<dbReference type="EMBL" id="JBIMSO010000134">
    <property type="protein sequence ID" value="MFH5211706.1"/>
    <property type="molecule type" value="Genomic_DNA"/>
</dbReference>
<dbReference type="Gene3D" id="1.20.5.1930">
    <property type="match status" value="1"/>
</dbReference>
<protein>
    <submittedName>
        <fullName evidence="7">Sensor histidine kinase</fullName>
    </submittedName>
</protein>
<dbReference type="RefSeq" id="WP_395118410.1">
    <property type="nucleotide sequence ID" value="NZ_JBIMSO010000134.1"/>
</dbReference>
<evidence type="ECO:0000259" key="6">
    <source>
        <dbReference type="Pfam" id="PF07730"/>
    </source>
</evidence>
<dbReference type="InterPro" id="IPR036890">
    <property type="entry name" value="HATPase_C_sf"/>
</dbReference>
<dbReference type="Pfam" id="PF07730">
    <property type="entry name" value="HisKA_3"/>
    <property type="match status" value="1"/>
</dbReference>
<keyword evidence="4" id="KW-0812">Transmembrane</keyword>
<reference evidence="7 8" key="1">
    <citation type="submission" date="2024-10" db="EMBL/GenBank/DDBJ databases">
        <authorList>
            <person name="Riesco R."/>
        </authorList>
    </citation>
    <scope>NUCLEOTIDE SEQUENCE [LARGE SCALE GENOMIC DNA]</scope>
    <source>
        <strain evidence="7 8">NCIMB 15449</strain>
    </source>
</reference>
<keyword evidence="3" id="KW-0902">Two-component regulatory system</keyword>
<evidence type="ECO:0000259" key="5">
    <source>
        <dbReference type="Pfam" id="PF02518"/>
    </source>
</evidence>
<feature type="domain" description="Histidine kinase/HSP90-like ATPase" evidence="5">
    <location>
        <begin position="299"/>
        <end position="380"/>
    </location>
</feature>
<accession>A0ABW7JUL4</accession>
<feature type="transmembrane region" description="Helical" evidence="4">
    <location>
        <begin position="128"/>
        <end position="149"/>
    </location>
</feature>
<keyword evidence="1" id="KW-0808">Transferase</keyword>
<dbReference type="GO" id="GO:0016301">
    <property type="term" value="F:kinase activity"/>
    <property type="evidence" value="ECO:0007669"/>
    <property type="project" value="UniProtKB-KW"/>
</dbReference>
<keyword evidence="2 7" id="KW-0418">Kinase</keyword>
<dbReference type="InterPro" id="IPR050482">
    <property type="entry name" value="Sensor_HK_TwoCompSys"/>
</dbReference>
<feature type="transmembrane region" description="Helical" evidence="4">
    <location>
        <begin position="86"/>
        <end position="116"/>
    </location>
</feature>
<feature type="transmembrane region" description="Helical" evidence="4">
    <location>
        <begin position="48"/>
        <end position="66"/>
    </location>
</feature>
<organism evidence="7 8">
    <name type="scientific">Antrihabitans spumae</name>
    <dbReference type="NCBI Taxonomy" id="3373370"/>
    <lineage>
        <taxon>Bacteria</taxon>
        <taxon>Bacillati</taxon>
        <taxon>Actinomycetota</taxon>
        <taxon>Actinomycetes</taxon>
        <taxon>Mycobacteriales</taxon>
        <taxon>Nocardiaceae</taxon>
        <taxon>Antrihabitans</taxon>
    </lineage>
</organism>
<evidence type="ECO:0000313" key="7">
    <source>
        <dbReference type="EMBL" id="MFH5211706.1"/>
    </source>
</evidence>
<dbReference type="Gene3D" id="3.30.565.10">
    <property type="entry name" value="Histidine kinase-like ATPase, C-terminal domain"/>
    <property type="match status" value="1"/>
</dbReference>
<comment type="caution">
    <text evidence="7">The sequence shown here is derived from an EMBL/GenBank/DDBJ whole genome shotgun (WGS) entry which is preliminary data.</text>
</comment>
<dbReference type="Pfam" id="PF02518">
    <property type="entry name" value="HATPase_c"/>
    <property type="match status" value="1"/>
</dbReference>
<name>A0ABW7JUL4_9NOCA</name>
<dbReference type="InterPro" id="IPR011712">
    <property type="entry name" value="Sig_transdc_His_kin_sub3_dim/P"/>
</dbReference>
<evidence type="ECO:0000256" key="3">
    <source>
        <dbReference type="ARBA" id="ARBA00023012"/>
    </source>
</evidence>
<gene>
    <name evidence="7" type="ORF">ACHIPZ_26415</name>
</gene>
<feature type="transmembrane region" description="Helical" evidence="4">
    <location>
        <begin position="20"/>
        <end position="41"/>
    </location>
</feature>
<evidence type="ECO:0000313" key="8">
    <source>
        <dbReference type="Proteomes" id="UP001609175"/>
    </source>
</evidence>
<evidence type="ECO:0000256" key="1">
    <source>
        <dbReference type="ARBA" id="ARBA00022679"/>
    </source>
</evidence>
<evidence type="ECO:0000256" key="4">
    <source>
        <dbReference type="SAM" id="Phobius"/>
    </source>
</evidence>
<dbReference type="InterPro" id="IPR003594">
    <property type="entry name" value="HATPase_dom"/>
</dbReference>
<dbReference type="Proteomes" id="UP001609175">
    <property type="component" value="Unassembled WGS sequence"/>
</dbReference>
<feature type="domain" description="Signal transduction histidine kinase subgroup 3 dimerisation and phosphoacceptor" evidence="6">
    <location>
        <begin position="194"/>
        <end position="260"/>
    </location>
</feature>
<dbReference type="PANTHER" id="PTHR24421:SF63">
    <property type="entry name" value="SENSOR HISTIDINE KINASE DESK"/>
    <property type="match status" value="1"/>
</dbReference>
<sequence>MTAQDSRSLPVAPPPRPGMIWLFSGVWLLYLVYPIGSAIALDDVVAKVFGLVLIAAFAVVYMASFYRLRTSPDSITLWPQAPQREVWIALGTLVGLMAAATVPLGGDALAFSVYISALAAFTLPTRQALPCVAAMAGVVLLLPLSISGWEHQEGLAFQVGVSGFAAWGVSQIIVRNRGLAAAREQLAVLAVAEERLRVGRDVHDILGHSLTVITIKTELAQRLIDVDVVRAKAELADIEELAREALAGVRDTVGGLREVSLDGELANARTALSAAGIVPELPSILPPMDRTRAELFGWIVREAVTNVVRHSDARRCEITVASDSIDVSDDGRGVGNGGVGNGTEGTGLVGLRERVAAAGGSLRLGSDRGGRGFHLAVTFPPIIEKGTE</sequence>
<dbReference type="PANTHER" id="PTHR24421">
    <property type="entry name" value="NITRATE/NITRITE SENSOR PROTEIN NARX-RELATED"/>
    <property type="match status" value="1"/>
</dbReference>
<keyword evidence="4" id="KW-0472">Membrane</keyword>
<keyword evidence="4" id="KW-1133">Transmembrane helix</keyword>
<dbReference type="SUPFAM" id="SSF55874">
    <property type="entry name" value="ATPase domain of HSP90 chaperone/DNA topoisomerase II/histidine kinase"/>
    <property type="match status" value="1"/>
</dbReference>
<evidence type="ECO:0000256" key="2">
    <source>
        <dbReference type="ARBA" id="ARBA00022777"/>
    </source>
</evidence>
<dbReference type="CDD" id="cd16917">
    <property type="entry name" value="HATPase_UhpB-NarQ-NarX-like"/>
    <property type="match status" value="1"/>
</dbReference>
<proteinExistence type="predicted"/>